<sequence>MRRRPIAINTTDSPERSAGRYPARYYCPPGQSTRSWRGFYRRRLYVACESLTNRLCGSRGLYDQVITAERACDLVDDAQVGDQ</sequence>
<gene>
    <name evidence="1" type="ORF">Pa4123_57330</name>
</gene>
<keyword evidence="2" id="KW-1185">Reference proteome</keyword>
<evidence type="ECO:0000313" key="2">
    <source>
        <dbReference type="Proteomes" id="UP001144280"/>
    </source>
</evidence>
<proteinExistence type="predicted"/>
<evidence type="ECO:0000313" key="1">
    <source>
        <dbReference type="EMBL" id="GLI00457.1"/>
    </source>
</evidence>
<dbReference type="Proteomes" id="UP001144280">
    <property type="component" value="Unassembled WGS sequence"/>
</dbReference>
<name>A0ABQ5R2N0_9ACTN</name>
<organism evidence="1 2">
    <name type="scientific">Phytohabitans aurantiacus</name>
    <dbReference type="NCBI Taxonomy" id="3016789"/>
    <lineage>
        <taxon>Bacteria</taxon>
        <taxon>Bacillati</taxon>
        <taxon>Actinomycetota</taxon>
        <taxon>Actinomycetes</taxon>
        <taxon>Micromonosporales</taxon>
        <taxon>Micromonosporaceae</taxon>
    </lineage>
</organism>
<comment type="caution">
    <text evidence="1">The sequence shown here is derived from an EMBL/GenBank/DDBJ whole genome shotgun (WGS) entry which is preliminary data.</text>
</comment>
<accession>A0ABQ5R2N0</accession>
<dbReference type="EMBL" id="BSDI01000032">
    <property type="protein sequence ID" value="GLI00457.1"/>
    <property type="molecule type" value="Genomic_DNA"/>
</dbReference>
<protein>
    <submittedName>
        <fullName evidence="1">Uncharacterized protein</fullName>
    </submittedName>
</protein>
<reference evidence="1" key="1">
    <citation type="submission" date="2022-12" db="EMBL/GenBank/DDBJ databases">
        <title>New Phytohabitans aurantiacus sp. RD004123 nov., an actinomycete isolated from soil.</title>
        <authorList>
            <person name="Triningsih D.W."/>
            <person name="Harunari E."/>
            <person name="Igarashi Y."/>
        </authorList>
    </citation>
    <scope>NUCLEOTIDE SEQUENCE</scope>
    <source>
        <strain evidence="1">RD004123</strain>
    </source>
</reference>